<feature type="region of interest" description="Disordered" evidence="1">
    <location>
        <begin position="1"/>
        <end position="21"/>
    </location>
</feature>
<dbReference type="AlphaFoldDB" id="A0A1D8TWJ0"/>
<proteinExistence type="predicted"/>
<dbReference type="EMBL" id="CP017599">
    <property type="protein sequence ID" value="AOX01944.1"/>
    <property type="molecule type" value="Genomic_DNA"/>
</dbReference>
<name>A0A1D8TWJ0_9CYAN</name>
<accession>A0A1D8TWJ0</accession>
<evidence type="ECO:0000313" key="3">
    <source>
        <dbReference type="Proteomes" id="UP000177870"/>
    </source>
</evidence>
<evidence type="ECO:0000313" key="2">
    <source>
        <dbReference type="EMBL" id="AOX01944.1"/>
    </source>
</evidence>
<sequence>MGKKKLLPGQKSPIVRSTTAKPIPGLEETALTEGYYGSNGLGVSPSSCACEVGYCIPFAGDDAE</sequence>
<dbReference type="NCBIfam" id="NF042906">
    <property type="entry name" value="Moor_cyan_RiPP"/>
    <property type="match status" value="1"/>
</dbReference>
<evidence type="ECO:0000256" key="1">
    <source>
        <dbReference type="SAM" id="MobiDB-lite"/>
    </source>
</evidence>
<reference evidence="3" key="1">
    <citation type="submission" date="2016-10" db="EMBL/GenBank/DDBJ databases">
        <title>Comparative genomics uncovers the prolific and rare metabolic potential of the cyanobacterial genus Moorea.</title>
        <authorList>
            <person name="Leao T."/>
            <person name="Castelao G."/>
            <person name="Korobeynikov A."/>
            <person name="Monroe E.A."/>
            <person name="Podell S."/>
            <person name="Glukhov E."/>
            <person name="Allen E."/>
            <person name="Gerwick W.H."/>
            <person name="Gerwick L."/>
        </authorList>
    </citation>
    <scope>NUCLEOTIDE SEQUENCE [LARGE SCALE GENOMIC DNA]</scope>
    <source>
        <strain evidence="3">PAL-8-15-08-1</strain>
    </source>
</reference>
<dbReference type="KEGG" id="mpro:BJP34_23170"/>
<gene>
    <name evidence="2" type="ORF">BJP34_23170</name>
</gene>
<dbReference type="Proteomes" id="UP000177870">
    <property type="component" value="Chromosome"/>
</dbReference>
<dbReference type="RefSeq" id="WP_070394371.1">
    <property type="nucleotide sequence ID" value="NZ_CP017599.1"/>
</dbReference>
<protein>
    <recommendedName>
        <fullName evidence="4">Microcyclamide/patellamide family RiPP</fullName>
    </recommendedName>
</protein>
<organism evidence="2 3">
    <name type="scientific">Moorena producens PAL-8-15-08-1</name>
    <dbReference type="NCBI Taxonomy" id="1458985"/>
    <lineage>
        <taxon>Bacteria</taxon>
        <taxon>Bacillati</taxon>
        <taxon>Cyanobacteriota</taxon>
        <taxon>Cyanophyceae</taxon>
        <taxon>Coleofasciculales</taxon>
        <taxon>Coleofasciculaceae</taxon>
        <taxon>Moorena</taxon>
    </lineage>
</organism>
<evidence type="ECO:0008006" key="4">
    <source>
        <dbReference type="Google" id="ProtNLM"/>
    </source>
</evidence>